<dbReference type="InterPro" id="IPR050109">
    <property type="entry name" value="HTH-type_TetR-like_transc_reg"/>
</dbReference>
<dbReference type="InterPro" id="IPR041678">
    <property type="entry name" value="TetR_C_16"/>
</dbReference>
<dbReference type="InterPro" id="IPR036271">
    <property type="entry name" value="Tet_transcr_reg_TetR-rel_C_sf"/>
</dbReference>
<geneLocation type="plasmid" evidence="4 5">
    <name>megaplasmid</name>
</geneLocation>
<dbReference type="PANTHER" id="PTHR30055:SF235">
    <property type="entry name" value="TRANSCRIPTIONAL REGULATORY PROTEIN"/>
    <property type="match status" value="1"/>
</dbReference>
<dbReference type="SUPFAM" id="SSF48498">
    <property type="entry name" value="Tetracyclin repressor-like, C-terminal domain"/>
    <property type="match status" value="1"/>
</dbReference>
<proteinExistence type="predicted"/>
<dbReference type="Proteomes" id="UP000009081">
    <property type="component" value="Plasmid megaplasmid"/>
</dbReference>
<evidence type="ECO:0000259" key="3">
    <source>
        <dbReference type="PROSITE" id="PS50977"/>
    </source>
</evidence>
<dbReference type="Gene3D" id="1.10.357.10">
    <property type="entry name" value="Tetracycline Repressor, domain 2"/>
    <property type="match status" value="1"/>
</dbReference>
<keyword evidence="4" id="KW-0614">Plasmid</keyword>
<dbReference type="PROSITE" id="PS50977">
    <property type="entry name" value="HTH_TETR_2"/>
    <property type="match status" value="1"/>
</dbReference>
<evidence type="ECO:0000313" key="5">
    <source>
        <dbReference type="Proteomes" id="UP000009081"/>
    </source>
</evidence>
<protein>
    <submittedName>
        <fullName evidence="4">Transcriptional regulator, TetR family</fullName>
    </submittedName>
</protein>
<dbReference type="PRINTS" id="PR00455">
    <property type="entry name" value="HTHTETR"/>
</dbReference>
<dbReference type="GO" id="GO:0003700">
    <property type="term" value="F:DNA-binding transcription factor activity"/>
    <property type="evidence" value="ECO:0007669"/>
    <property type="project" value="TreeGrafter"/>
</dbReference>
<dbReference type="RefSeq" id="WP_003596067.1">
    <property type="nucleotide sequence ID" value="NC_012811.1"/>
</dbReference>
<dbReference type="InterPro" id="IPR009057">
    <property type="entry name" value="Homeodomain-like_sf"/>
</dbReference>
<dbReference type="SUPFAM" id="SSF46689">
    <property type="entry name" value="Homeodomain-like"/>
    <property type="match status" value="1"/>
</dbReference>
<dbReference type="InterPro" id="IPR001647">
    <property type="entry name" value="HTH_TetR"/>
</dbReference>
<keyword evidence="5" id="KW-1185">Reference proteome</keyword>
<feature type="domain" description="HTH tetR-type" evidence="3">
    <location>
        <begin position="13"/>
        <end position="73"/>
    </location>
</feature>
<accession>C5B685</accession>
<organism evidence="4 5">
    <name type="scientific">Methylorubrum extorquens (strain ATCC 14718 / DSM 1338 / JCM 2805 / NCIMB 9133 / AM1)</name>
    <name type="common">Methylobacterium extorquens</name>
    <dbReference type="NCBI Taxonomy" id="272630"/>
    <lineage>
        <taxon>Bacteria</taxon>
        <taxon>Pseudomonadati</taxon>
        <taxon>Pseudomonadota</taxon>
        <taxon>Alphaproteobacteria</taxon>
        <taxon>Hyphomicrobiales</taxon>
        <taxon>Methylobacteriaceae</taxon>
        <taxon>Methylorubrum</taxon>
    </lineage>
</organism>
<dbReference type="OrthoDB" id="2356263at2"/>
<dbReference type="PANTHER" id="PTHR30055">
    <property type="entry name" value="HTH-TYPE TRANSCRIPTIONAL REGULATOR RUTR"/>
    <property type="match status" value="1"/>
</dbReference>
<dbReference type="HOGENOM" id="CLU_069356_10_1_5"/>
<reference evidence="4 5" key="1">
    <citation type="journal article" date="2009" name="PLoS ONE">
        <title>Methylobacterium genome sequences: a reference blueprint to investigate microbial metabolism of C1 compounds from natural and industrial sources.</title>
        <authorList>
            <person name="Vuilleumier S."/>
            <person name="Chistoserdova L."/>
            <person name="Lee M.-C."/>
            <person name="Bringel F."/>
            <person name="Lajus A."/>
            <person name="Zhou Y."/>
            <person name="Gourion B."/>
            <person name="Barbe V."/>
            <person name="Chang J."/>
            <person name="Cruveiller S."/>
            <person name="Dossat C."/>
            <person name="Gillett W."/>
            <person name="Gruffaz C."/>
            <person name="Haugen E."/>
            <person name="Hourcade E."/>
            <person name="Levy R."/>
            <person name="Mangenot S."/>
            <person name="Muller E."/>
            <person name="Nadalig T."/>
            <person name="Pagni M."/>
            <person name="Penny C."/>
            <person name="Peyraud R."/>
            <person name="Robinson D.G."/>
            <person name="Roche D."/>
            <person name="Rouy Z."/>
            <person name="Saenampechek C."/>
            <person name="Salvignol G."/>
            <person name="Vallenet D."/>
            <person name="Wu Z."/>
            <person name="Marx C.J."/>
            <person name="Vorholt J.A."/>
            <person name="Olson M.V."/>
            <person name="Kaul R."/>
            <person name="Weissenbach J."/>
            <person name="Medigue C."/>
            <person name="Lidstrom M.E."/>
        </authorList>
    </citation>
    <scope>NUCLEOTIDE SEQUENCE [LARGE SCALE GENOMIC DNA]</scope>
    <source>
        <strain evidence="5">ATCC 14718 / DSM 1338 / JCM 2805 / NCIMB 9133 / AM1</strain>
    </source>
</reference>
<dbReference type="KEGG" id="mea:Mex_2p1215"/>
<gene>
    <name evidence="4" type="ordered locus">MexAM1_META2p1215</name>
</gene>
<name>C5B685_METEA</name>
<feature type="DNA-binding region" description="H-T-H motif" evidence="2">
    <location>
        <begin position="36"/>
        <end position="55"/>
    </location>
</feature>
<dbReference type="AlphaFoldDB" id="C5B685"/>
<dbReference type="Pfam" id="PF17920">
    <property type="entry name" value="TetR_C_16"/>
    <property type="match status" value="1"/>
</dbReference>
<evidence type="ECO:0000313" key="4">
    <source>
        <dbReference type="EMBL" id="ACS43967.1"/>
    </source>
</evidence>
<sequence>MPPPASGKTRDREHTRARILEAAKVAFSQRGYAAANVREIAASAEINAALVVRYFGSKEQLFVAAVADAFELPQALAGVSRAALGEAMAEMLFGEPAASDLMAMMLRATFEPTLSIQTRALARSRMLEPLAKLIGGSQSERRAAAVLALVTGVWIYRFGLPIDPYTDANDSEYKNFIATKIQYIIDENQL</sequence>
<evidence type="ECO:0000256" key="2">
    <source>
        <dbReference type="PROSITE-ProRule" id="PRU00335"/>
    </source>
</evidence>
<dbReference type="GO" id="GO:0000976">
    <property type="term" value="F:transcription cis-regulatory region binding"/>
    <property type="evidence" value="ECO:0007669"/>
    <property type="project" value="TreeGrafter"/>
</dbReference>
<keyword evidence="1 2" id="KW-0238">DNA-binding</keyword>
<evidence type="ECO:0000256" key="1">
    <source>
        <dbReference type="ARBA" id="ARBA00023125"/>
    </source>
</evidence>
<dbReference type="EMBL" id="CP001511">
    <property type="protein sequence ID" value="ACS43967.1"/>
    <property type="molecule type" value="Genomic_DNA"/>
</dbReference>
<dbReference type="Pfam" id="PF00440">
    <property type="entry name" value="TetR_N"/>
    <property type="match status" value="1"/>
</dbReference>